<feature type="non-terminal residue" evidence="1">
    <location>
        <position position="1"/>
    </location>
</feature>
<keyword evidence="2" id="KW-1185">Reference proteome</keyword>
<evidence type="ECO:0000313" key="1">
    <source>
        <dbReference type="EMBL" id="KAI4830187.1"/>
    </source>
</evidence>
<dbReference type="Proteomes" id="UP001057452">
    <property type="component" value="Chromosome 3"/>
</dbReference>
<proteinExistence type="predicted"/>
<name>A0ACB9XTQ9_CHAAC</name>
<reference evidence="1" key="1">
    <citation type="submission" date="2022-05" db="EMBL/GenBank/DDBJ databases">
        <title>Chromosome-level genome of Chaenocephalus aceratus.</title>
        <authorList>
            <person name="Park H."/>
        </authorList>
    </citation>
    <scope>NUCLEOTIDE SEQUENCE</scope>
    <source>
        <strain evidence="1">KU_202001</strain>
    </source>
</reference>
<comment type="caution">
    <text evidence="1">The sequence shown here is derived from an EMBL/GenBank/DDBJ whole genome shotgun (WGS) entry which is preliminary data.</text>
</comment>
<accession>A0ACB9XTQ9</accession>
<evidence type="ECO:0000313" key="2">
    <source>
        <dbReference type="Proteomes" id="UP001057452"/>
    </source>
</evidence>
<gene>
    <name evidence="1" type="ORF">KUCAC02_001837</name>
</gene>
<organism evidence="1 2">
    <name type="scientific">Chaenocephalus aceratus</name>
    <name type="common">Blackfin icefish</name>
    <name type="synonym">Chaenichthys aceratus</name>
    <dbReference type="NCBI Taxonomy" id="36190"/>
    <lineage>
        <taxon>Eukaryota</taxon>
        <taxon>Metazoa</taxon>
        <taxon>Chordata</taxon>
        <taxon>Craniata</taxon>
        <taxon>Vertebrata</taxon>
        <taxon>Euteleostomi</taxon>
        <taxon>Actinopterygii</taxon>
        <taxon>Neopterygii</taxon>
        <taxon>Teleostei</taxon>
        <taxon>Neoteleostei</taxon>
        <taxon>Acanthomorphata</taxon>
        <taxon>Eupercaria</taxon>
        <taxon>Perciformes</taxon>
        <taxon>Notothenioidei</taxon>
        <taxon>Channichthyidae</taxon>
        <taxon>Chaenocephalus</taxon>
    </lineage>
</organism>
<dbReference type="EMBL" id="CM043787">
    <property type="protein sequence ID" value="KAI4830187.1"/>
    <property type="molecule type" value="Genomic_DNA"/>
</dbReference>
<protein>
    <submittedName>
        <fullName evidence="1">Uncharacterized protein</fullName>
    </submittedName>
</protein>
<sequence>EYFAHVSSFFCLPASIKHCVTATATAAIRRPTSFTGMVYQGLLLSERKRLRTESIEEHVTPNSAPAQWPGVSSLISLLTSAREEGQPRLNVLLCEGVMAVYLALLIHGLGTHSSNELFRLAAHPLNNRMWAAVFGGGAKLVIKPKRPEAPPATAGPSKECSEAKAEQPSQTKSESEIKPVAPPQPAAEDGDRYRRRFNMRMLVPGRPVKETPATPPPVPTERPAYREKFIPPELSMWDYFVAKPFLPLSDSNALFDSDESGGEDDDDEDDDDAFLSDTQMTEHSDPNSYSWALIRLVMVKLAHHNVKNFLPLTGLDFTDLPVTSPLSNAVLKTLENWEQLLLERMNKFDAPPPNYINTFPTDLSAGGGPAILRHKAMLEPDNTPFKTKNHQSFPARRLWHFLVKQEVLQETLIRYIFTKKRKQSEVEADLGYPGGKAKILHKESDIIMAFAINRANSNEIVLASTHDVQEVDVSSLLAVQPYTWIGDDFDKESRSSDDIDHRSSQTNISQPSSVPFAPPQMQISASMPWLGNGQTSMGASVIMKRNLNNVKRMTSHPIYQYYMTGAQDGSVKCVEWNRPQQLICFRQAGNARVTRLYFNSQGNKCGVADGEGFLSLWQVNQTSSNPKPYVSWQCHTKTCGDFAFVTSSSLIATAGQSSDNRNVCLWDTLISPSNTMVHAFPCHENGATVLQYAAKQQLLITGGRKGFVGSLLHTFQAHDSAIKALALDAFEDFFVTGSAEGNMKVWKLSGNGLMHSFSTEHTKQSIFRNIGAGVMQVETRPDEGPPDRYNIPSSLVDIL</sequence>